<evidence type="ECO:0000256" key="1">
    <source>
        <dbReference type="ARBA" id="ARBA00022490"/>
    </source>
</evidence>
<dbReference type="InterPro" id="IPR027417">
    <property type="entry name" value="P-loop_NTPase"/>
</dbReference>
<dbReference type="KEGG" id="tfr:BR63_04290"/>
<dbReference type="EC" id="6.3.3.3" evidence="9"/>
<dbReference type="GO" id="GO:0009102">
    <property type="term" value="P:biotin biosynthetic process"/>
    <property type="evidence" value="ECO:0007669"/>
    <property type="project" value="UniProtKB-UniRule"/>
</dbReference>
<dbReference type="InterPro" id="IPR004472">
    <property type="entry name" value="DTB_synth_BioD"/>
</dbReference>
<dbReference type="PANTHER" id="PTHR43210">
    <property type="entry name" value="DETHIOBIOTIN SYNTHETASE"/>
    <property type="match status" value="1"/>
</dbReference>
<dbReference type="OrthoDB" id="9802097at2"/>
<name>A0A7G6E0K0_THEFR</name>
<comment type="cofactor">
    <cofactor evidence="9">
        <name>Mg(2+)</name>
        <dbReference type="ChEBI" id="CHEBI:18420"/>
    </cofactor>
</comment>
<comment type="caution">
    <text evidence="9">Lacks conserved residue(s) required for the propagation of feature annotation.</text>
</comment>
<evidence type="ECO:0000256" key="3">
    <source>
        <dbReference type="ARBA" id="ARBA00022723"/>
    </source>
</evidence>
<dbReference type="Proteomes" id="UP000515847">
    <property type="component" value="Chromosome"/>
</dbReference>
<protein>
    <recommendedName>
        <fullName evidence="9">ATP-dependent dethiobiotin synthetase BioD</fullName>
        <ecNumber evidence="9">6.3.3.3</ecNumber>
    </recommendedName>
    <alternativeName>
        <fullName evidence="9">DTB synthetase</fullName>
        <shortName evidence="9">DTBS</shortName>
    </alternativeName>
    <alternativeName>
        <fullName evidence="9">Dethiobiotin synthase</fullName>
    </alternativeName>
</protein>
<evidence type="ECO:0000256" key="8">
    <source>
        <dbReference type="ARBA" id="ARBA00047386"/>
    </source>
</evidence>
<comment type="similarity">
    <text evidence="9">Belongs to the dethiobiotin synthetase family.</text>
</comment>
<reference evidence="10 11" key="1">
    <citation type="journal article" date="2019" name="Front. Microbiol.">
        <title>Thermoanaerosceptrum fracticalcis gen. nov. sp. nov., a Novel Fumarate-Fermenting Microorganism From a Deep Fractured Carbonate Aquifer of the US Great Basin.</title>
        <authorList>
            <person name="Hamilton-Brehm S.D."/>
            <person name="Stewart L.E."/>
            <person name="Zavarin M."/>
            <person name="Caldwell M."/>
            <person name="Lawson P.A."/>
            <person name="Onstott T.C."/>
            <person name="Grzymski J."/>
            <person name="Neveux I."/>
            <person name="Lollar B.S."/>
            <person name="Russell C.E."/>
            <person name="Moser D.P."/>
        </authorList>
    </citation>
    <scope>NUCLEOTIDE SEQUENCE [LARGE SCALE GENOMIC DNA]</scope>
    <source>
        <strain evidence="10 11">DRI-13</strain>
    </source>
</reference>
<evidence type="ECO:0000256" key="6">
    <source>
        <dbReference type="ARBA" id="ARBA00022840"/>
    </source>
</evidence>
<keyword evidence="4 9" id="KW-0547">Nucleotide-binding</keyword>
<sequence length="236" mass="24941">MTKGFFVVGTDTGVGKTVVTAGLVGALRAKGVNAVPFKPVQSGAVKGRYGLIPLDVEFYKKVCDLPPDEYNTYALEAPLAPSLAAEISRVTIERDIILKNYAALAGKYELIVVEGAGGLYVPLSGTSFLLPDLIKALNLPLIIVARANLGTINHTVLTVKCAQELGLVIKGIIYNGYNADSATLAEKTNPKIIEQITGVPTLGVIPKGRDIVVDAGKAGNCLELIENHVNFSLLLN</sequence>
<evidence type="ECO:0000313" key="10">
    <source>
        <dbReference type="EMBL" id="QNB45604.1"/>
    </source>
</evidence>
<feature type="binding site" evidence="9">
    <location>
        <begin position="114"/>
        <end position="117"/>
    </location>
    <ligand>
        <name>ATP</name>
        <dbReference type="ChEBI" id="CHEBI:30616"/>
    </ligand>
</feature>
<feature type="binding site" evidence="9">
    <location>
        <position position="55"/>
    </location>
    <ligand>
        <name>Mg(2+)</name>
        <dbReference type="ChEBI" id="CHEBI:18420"/>
    </ligand>
</feature>
<evidence type="ECO:0000256" key="7">
    <source>
        <dbReference type="ARBA" id="ARBA00022842"/>
    </source>
</evidence>
<gene>
    <name evidence="9 10" type="primary">bioD</name>
    <name evidence="10" type="ORF">BR63_04290</name>
</gene>
<dbReference type="HAMAP" id="MF_00336">
    <property type="entry name" value="BioD"/>
    <property type="match status" value="1"/>
</dbReference>
<keyword evidence="3 9" id="KW-0479">Metal-binding</keyword>
<keyword evidence="1 9" id="KW-0963">Cytoplasm</keyword>
<evidence type="ECO:0000256" key="2">
    <source>
        <dbReference type="ARBA" id="ARBA00022598"/>
    </source>
</evidence>
<accession>A0A7G6E0K0</accession>
<evidence type="ECO:0000256" key="5">
    <source>
        <dbReference type="ARBA" id="ARBA00022756"/>
    </source>
</evidence>
<dbReference type="GO" id="GO:0004141">
    <property type="term" value="F:dethiobiotin synthase activity"/>
    <property type="evidence" value="ECO:0007669"/>
    <property type="project" value="UniProtKB-UniRule"/>
</dbReference>
<feature type="binding site" evidence="9">
    <location>
        <position position="114"/>
    </location>
    <ligand>
        <name>Mg(2+)</name>
        <dbReference type="ChEBI" id="CHEBI:18420"/>
    </ligand>
</feature>
<feature type="binding site" evidence="9">
    <location>
        <position position="55"/>
    </location>
    <ligand>
        <name>ATP</name>
        <dbReference type="ChEBI" id="CHEBI:30616"/>
    </ligand>
</feature>
<comment type="pathway">
    <text evidence="9">Cofactor biosynthesis; biotin biosynthesis; biotin from 7,8-diaminononanoate: step 1/2.</text>
</comment>
<comment type="catalytic activity">
    <reaction evidence="9">
        <text>(7R,8S)-7,8-diammoniononanoate + CO2 + ATP = (4R,5S)-dethiobiotin + ADP + phosphate + 3 H(+)</text>
        <dbReference type="Rhea" id="RHEA:15805"/>
        <dbReference type="ChEBI" id="CHEBI:15378"/>
        <dbReference type="ChEBI" id="CHEBI:16526"/>
        <dbReference type="ChEBI" id="CHEBI:30616"/>
        <dbReference type="ChEBI" id="CHEBI:43474"/>
        <dbReference type="ChEBI" id="CHEBI:149469"/>
        <dbReference type="ChEBI" id="CHEBI:149473"/>
        <dbReference type="ChEBI" id="CHEBI:456216"/>
        <dbReference type="EC" id="6.3.3.3"/>
    </reaction>
</comment>
<feature type="binding site" evidence="9">
    <location>
        <begin position="13"/>
        <end position="18"/>
    </location>
    <ligand>
        <name>ATP</name>
        <dbReference type="ChEBI" id="CHEBI:30616"/>
    </ligand>
</feature>
<organism evidence="10 11">
    <name type="scientific">Thermanaerosceptrum fracticalcis</name>
    <dbReference type="NCBI Taxonomy" id="1712410"/>
    <lineage>
        <taxon>Bacteria</taxon>
        <taxon>Bacillati</taxon>
        <taxon>Bacillota</taxon>
        <taxon>Clostridia</taxon>
        <taxon>Eubacteriales</taxon>
        <taxon>Peptococcaceae</taxon>
        <taxon>Thermanaerosceptrum</taxon>
    </lineage>
</organism>
<dbReference type="GO" id="GO:0005829">
    <property type="term" value="C:cytosol"/>
    <property type="evidence" value="ECO:0007669"/>
    <property type="project" value="TreeGrafter"/>
</dbReference>
<dbReference type="RefSeq" id="WP_034421369.1">
    <property type="nucleotide sequence ID" value="NZ_CP045798.1"/>
</dbReference>
<comment type="subunit">
    <text evidence="9">Homodimer.</text>
</comment>
<feature type="binding site" evidence="9">
    <location>
        <position position="17"/>
    </location>
    <ligand>
        <name>Mg(2+)</name>
        <dbReference type="ChEBI" id="CHEBI:18420"/>
    </ligand>
</feature>
<dbReference type="GO" id="GO:0005524">
    <property type="term" value="F:ATP binding"/>
    <property type="evidence" value="ECO:0007669"/>
    <property type="project" value="UniProtKB-UniRule"/>
</dbReference>
<dbReference type="PANTHER" id="PTHR43210:SF2">
    <property type="entry name" value="ATP-DEPENDENT DETHIOBIOTIN SYNTHETASE BIOD 2"/>
    <property type="match status" value="1"/>
</dbReference>
<comment type="function">
    <text evidence="9">Catalyzes a mechanistically unusual reaction, the ATP-dependent insertion of CO2 between the N7 and N8 nitrogen atoms of 7,8-diaminopelargonic acid (DAPA, also called 7,8-diammoniononanoate) to form a ureido ring.</text>
</comment>
<comment type="subcellular location">
    <subcellularLocation>
        <location evidence="9">Cytoplasm</location>
    </subcellularLocation>
</comment>
<dbReference type="GO" id="GO:0000287">
    <property type="term" value="F:magnesium ion binding"/>
    <property type="evidence" value="ECO:0007669"/>
    <property type="project" value="UniProtKB-UniRule"/>
</dbReference>
<dbReference type="UniPathway" id="UPA00078">
    <property type="reaction ID" value="UER00161"/>
</dbReference>
<keyword evidence="7 9" id="KW-0460">Magnesium</keyword>
<dbReference type="Pfam" id="PF13500">
    <property type="entry name" value="AAA_26"/>
    <property type="match status" value="1"/>
</dbReference>
<keyword evidence="11" id="KW-1185">Reference proteome</keyword>
<feature type="binding site" evidence="9">
    <location>
        <position position="42"/>
    </location>
    <ligand>
        <name>substrate</name>
    </ligand>
</feature>
<dbReference type="EMBL" id="CP045798">
    <property type="protein sequence ID" value="QNB45604.1"/>
    <property type="molecule type" value="Genomic_DNA"/>
</dbReference>
<dbReference type="NCBIfam" id="TIGR00347">
    <property type="entry name" value="bioD"/>
    <property type="match status" value="1"/>
</dbReference>
<keyword evidence="2 9" id="KW-0436">Ligase</keyword>
<dbReference type="AlphaFoldDB" id="A0A7G6E0K0"/>
<evidence type="ECO:0000256" key="9">
    <source>
        <dbReference type="HAMAP-Rule" id="MF_00336"/>
    </source>
</evidence>
<keyword evidence="5 9" id="KW-0093">Biotin biosynthesis</keyword>
<comment type="catalytic activity">
    <reaction evidence="8">
        <text>(7R,8S)-8-amino-7-(carboxyamino)nonanoate + ATP = (4R,5S)-dethiobiotin + ADP + phosphate + H(+)</text>
        <dbReference type="Rhea" id="RHEA:63684"/>
        <dbReference type="ChEBI" id="CHEBI:15378"/>
        <dbReference type="ChEBI" id="CHEBI:30616"/>
        <dbReference type="ChEBI" id="CHEBI:43474"/>
        <dbReference type="ChEBI" id="CHEBI:149470"/>
        <dbReference type="ChEBI" id="CHEBI:149473"/>
        <dbReference type="ChEBI" id="CHEBI:456216"/>
    </reaction>
</comment>
<proteinExistence type="inferred from homology"/>
<dbReference type="PIRSF" id="PIRSF006755">
    <property type="entry name" value="DTB_synth"/>
    <property type="match status" value="1"/>
</dbReference>
<dbReference type="SUPFAM" id="SSF52540">
    <property type="entry name" value="P-loop containing nucleoside triphosphate hydrolases"/>
    <property type="match status" value="1"/>
</dbReference>
<dbReference type="CDD" id="cd03109">
    <property type="entry name" value="DTBS"/>
    <property type="match status" value="1"/>
</dbReference>
<dbReference type="Gene3D" id="3.40.50.300">
    <property type="entry name" value="P-loop containing nucleotide triphosphate hydrolases"/>
    <property type="match status" value="1"/>
</dbReference>
<evidence type="ECO:0000313" key="11">
    <source>
        <dbReference type="Proteomes" id="UP000515847"/>
    </source>
</evidence>
<feature type="active site" evidence="9">
    <location>
        <position position="38"/>
    </location>
</feature>
<evidence type="ECO:0000256" key="4">
    <source>
        <dbReference type="ARBA" id="ARBA00022741"/>
    </source>
</evidence>
<keyword evidence="6 9" id="KW-0067">ATP-binding</keyword>